<dbReference type="Pfam" id="PF09954">
    <property type="entry name" value="DUF2188"/>
    <property type="match status" value="1"/>
</dbReference>
<dbReference type="EMBL" id="JBHUIK010000005">
    <property type="protein sequence ID" value="MFD2215767.1"/>
    <property type="molecule type" value="Genomic_DNA"/>
</dbReference>
<keyword evidence="2" id="KW-1185">Reference proteome</keyword>
<evidence type="ECO:0000313" key="1">
    <source>
        <dbReference type="EMBL" id="MFD2215767.1"/>
    </source>
</evidence>
<accession>A0ABW5BZY9</accession>
<dbReference type="RefSeq" id="WP_247345340.1">
    <property type="nucleotide sequence ID" value="NZ_CP095550.1"/>
</dbReference>
<comment type="caution">
    <text evidence="1">The sequence shown here is derived from an EMBL/GenBank/DDBJ whole genome shotgun (WGS) entry which is preliminary data.</text>
</comment>
<dbReference type="Proteomes" id="UP001597318">
    <property type="component" value="Unassembled WGS sequence"/>
</dbReference>
<gene>
    <name evidence="1" type="ORF">ACFSKK_18955</name>
</gene>
<name>A0ABW5BZY9_9BACI</name>
<sequence>MAWTKNDFPDSMKNLNESTRNKAIEVANALVEDGYEEGRAISIGISQAEKMMNSNSSDVTYHIVPHNGEWALKKENAEKVTKVFQTKAQALDKGQDYMKKKDAQLVIHRQDGTIEEMKNTGS</sequence>
<organism evidence="1 2">
    <name type="scientific">Metabacillus endolithicus</name>
    <dbReference type="NCBI Taxonomy" id="1535204"/>
    <lineage>
        <taxon>Bacteria</taxon>
        <taxon>Bacillati</taxon>
        <taxon>Bacillota</taxon>
        <taxon>Bacilli</taxon>
        <taxon>Bacillales</taxon>
        <taxon>Bacillaceae</taxon>
        <taxon>Metabacillus</taxon>
    </lineage>
</organism>
<evidence type="ECO:0000313" key="2">
    <source>
        <dbReference type="Proteomes" id="UP001597318"/>
    </source>
</evidence>
<protein>
    <submittedName>
        <fullName evidence="1">DUF2188 domain-containing protein</fullName>
    </submittedName>
</protein>
<reference evidence="2" key="1">
    <citation type="journal article" date="2019" name="Int. J. Syst. Evol. Microbiol.">
        <title>The Global Catalogue of Microorganisms (GCM) 10K type strain sequencing project: providing services to taxonomists for standard genome sequencing and annotation.</title>
        <authorList>
            <consortium name="The Broad Institute Genomics Platform"/>
            <consortium name="The Broad Institute Genome Sequencing Center for Infectious Disease"/>
            <person name="Wu L."/>
            <person name="Ma J."/>
        </authorList>
    </citation>
    <scope>NUCLEOTIDE SEQUENCE [LARGE SCALE GENOMIC DNA]</scope>
    <source>
        <strain evidence="2">CGMCC 1.15474</strain>
    </source>
</reference>
<dbReference type="InterPro" id="IPR018691">
    <property type="entry name" value="DUF2188"/>
</dbReference>
<proteinExistence type="predicted"/>